<dbReference type="Proteomes" id="UP000642125">
    <property type="component" value="Unassembled WGS sequence"/>
</dbReference>
<evidence type="ECO:0000256" key="1">
    <source>
        <dbReference type="SAM" id="MobiDB-lite"/>
    </source>
</evidence>
<dbReference type="AlphaFoldDB" id="A0A919PCN3"/>
<gene>
    <name evidence="2" type="ORF">Cpa01nite_31340</name>
</gene>
<keyword evidence="3" id="KW-1185">Reference proteome</keyword>
<reference evidence="2" key="1">
    <citation type="submission" date="2021-01" db="EMBL/GenBank/DDBJ databases">
        <title>Whole genome shotgun sequence of Cellulomonas pakistanensis NBRC 110800.</title>
        <authorList>
            <person name="Komaki H."/>
            <person name="Tamura T."/>
        </authorList>
    </citation>
    <scope>NUCLEOTIDE SEQUENCE</scope>
    <source>
        <strain evidence="2">NBRC 110800</strain>
    </source>
</reference>
<sequence>MGEQDAERAAGFAADPSAWGEPREVLTGDAASAYGRSVLEAAGIDVAAVERSVGRPRVGGGTGRRGVRSPRVNVTISPAQEAAIERLEQQGLTRSQIVREALDRYLAAG</sequence>
<dbReference type="EMBL" id="BONO01000028">
    <property type="protein sequence ID" value="GIG37753.1"/>
    <property type="molecule type" value="Genomic_DNA"/>
</dbReference>
<comment type="caution">
    <text evidence="2">The sequence shown here is derived from an EMBL/GenBank/DDBJ whole genome shotgun (WGS) entry which is preliminary data.</text>
</comment>
<dbReference type="CDD" id="cd21631">
    <property type="entry name" value="RHH_CopG_NikR-like"/>
    <property type="match status" value="1"/>
</dbReference>
<protein>
    <recommendedName>
        <fullName evidence="4">Ribbon-helix-helix protein CopG domain-containing protein</fullName>
    </recommendedName>
</protein>
<name>A0A919PCN3_9CELL</name>
<feature type="region of interest" description="Disordered" evidence="1">
    <location>
        <begin position="1"/>
        <end position="20"/>
    </location>
</feature>
<organism evidence="2 3">
    <name type="scientific">Cellulomonas pakistanensis</name>
    <dbReference type="NCBI Taxonomy" id="992287"/>
    <lineage>
        <taxon>Bacteria</taxon>
        <taxon>Bacillati</taxon>
        <taxon>Actinomycetota</taxon>
        <taxon>Actinomycetes</taxon>
        <taxon>Micrococcales</taxon>
        <taxon>Cellulomonadaceae</taxon>
        <taxon>Cellulomonas</taxon>
    </lineage>
</organism>
<evidence type="ECO:0008006" key="4">
    <source>
        <dbReference type="Google" id="ProtNLM"/>
    </source>
</evidence>
<evidence type="ECO:0000313" key="2">
    <source>
        <dbReference type="EMBL" id="GIG37753.1"/>
    </source>
</evidence>
<proteinExistence type="predicted"/>
<evidence type="ECO:0000313" key="3">
    <source>
        <dbReference type="Proteomes" id="UP000642125"/>
    </source>
</evidence>
<accession>A0A919PCN3</accession>
<dbReference type="RefSeq" id="WP_203669735.1">
    <property type="nucleotide sequence ID" value="NZ_BONO01000028.1"/>
</dbReference>